<name>A0A507AL19_9PEZI</name>
<keyword evidence="3" id="KW-0808">Transferase</keyword>
<dbReference type="EMBL" id="SKBQ01000009">
    <property type="protein sequence ID" value="TPX06754.1"/>
    <property type="molecule type" value="Genomic_DNA"/>
</dbReference>
<dbReference type="OrthoDB" id="21502at2759"/>
<dbReference type="PANTHER" id="PTHR31896">
    <property type="entry name" value="FAMILY REGULATORY PROTEIN, PUTATIVE (AFU_ORTHOLOGUE AFUA_3G14730)-RELATED"/>
    <property type="match status" value="1"/>
</dbReference>
<proteinExistence type="inferred from homology"/>
<accession>A0A507AL19</accession>
<dbReference type="GO" id="GO:0016746">
    <property type="term" value="F:acyltransferase activity"/>
    <property type="evidence" value="ECO:0007669"/>
    <property type="project" value="UniProtKB-KW"/>
</dbReference>
<evidence type="ECO:0000256" key="3">
    <source>
        <dbReference type="ARBA" id="ARBA00022679"/>
    </source>
</evidence>
<dbReference type="PANTHER" id="PTHR31896:SF69">
    <property type="entry name" value="FAMILY REGULATORY PROTEIN, PUTATIVE (AFU_ORTHOLOGUE AFUA_3G14730)-RELATED"/>
    <property type="match status" value="1"/>
</dbReference>
<reference evidence="5 6" key="1">
    <citation type="submission" date="2019-06" db="EMBL/GenBank/DDBJ databases">
        <title>Draft genome sequence of the filamentous fungus Phialemoniopsis curvata isolated from diesel fuel.</title>
        <authorList>
            <person name="Varaljay V.A."/>
            <person name="Lyon W.J."/>
            <person name="Crouch A.L."/>
            <person name="Drake C.E."/>
            <person name="Hollomon J.M."/>
            <person name="Nadeau L.J."/>
            <person name="Nunn H.S."/>
            <person name="Stevenson B.S."/>
            <person name="Bojanowski C.L."/>
            <person name="Crookes-Goodson W.J."/>
        </authorList>
    </citation>
    <scope>NUCLEOTIDE SEQUENCE [LARGE SCALE GENOMIC DNA]</scope>
    <source>
        <strain evidence="5 6">D216</strain>
    </source>
</reference>
<sequence>MSSLVGRCAHLVLNDEWVLWEAMTEDKTKGNPHKELIPCPCKGFTKEAPKKGNSSPFSTSRFVKKIIAVGTAKPGRMASFVWQILGWGPSRVPPARDPTDEVLPCHTWDDSKMLRSFTVMWMFRFEDVLDPDMLHAALAELFEMDGWRRLGGRLRLRPDGKGEVHIPKKFTPERPAVYYTKAHHAMRMSDHPEAAKLPAAGSRPATFPNARQYASLSVGPGAPQCIEDFFYSDLPQYALHVVTFEDGTLVTVSHNHATSDMGGLSTIMSAWSLVLAGKKDSVPPLAGWDSDPMAAIYKAELTDGVPLERAHIEDKLLTGWRLAVFGIRFLWESTFANHESRILCIPRKVIDALMAQTRGQLPQSVDSETSEKPFVSENDVIVALMQQVYAMAHPAGSQRTIAILMAVDPRGRVGSALRPDTAYVQNAPCGAFVKCAAADAQTMTLGELASRCRSDVVAQTTEAQIKANANLVYRSLLASGTQPIVGDCTMEFTSMSNWSRGKLLEKTDFGPAVVTPGKGLTPGKPVYFQAQSIEPKNPLSMTVCIINGRDVNGDLWMSCDLKPHVWTLLMDHLGKIDESG</sequence>
<keyword evidence="6" id="KW-1185">Reference proteome</keyword>
<comment type="similarity">
    <text evidence="2">Belongs to the plant acyltransferase family.</text>
</comment>
<comment type="caution">
    <text evidence="5">The sequence shown here is derived from an EMBL/GenBank/DDBJ whole genome shotgun (WGS) entry which is preliminary data.</text>
</comment>
<comment type="pathway">
    <text evidence="1">Secondary metabolite biosynthesis.</text>
</comment>
<evidence type="ECO:0000256" key="4">
    <source>
        <dbReference type="ARBA" id="ARBA00023315"/>
    </source>
</evidence>
<gene>
    <name evidence="5" type="ORF">E0L32_002250</name>
</gene>
<protein>
    <submittedName>
        <fullName evidence="5">Uncharacterized protein</fullName>
    </submittedName>
</protein>
<evidence type="ECO:0000256" key="1">
    <source>
        <dbReference type="ARBA" id="ARBA00005179"/>
    </source>
</evidence>
<dbReference type="AlphaFoldDB" id="A0A507AL19"/>
<keyword evidence="4" id="KW-0012">Acyltransferase</keyword>
<dbReference type="GeneID" id="41969697"/>
<evidence type="ECO:0000256" key="2">
    <source>
        <dbReference type="ARBA" id="ARBA00009861"/>
    </source>
</evidence>
<evidence type="ECO:0000313" key="6">
    <source>
        <dbReference type="Proteomes" id="UP000319257"/>
    </source>
</evidence>
<dbReference type="InterPro" id="IPR023213">
    <property type="entry name" value="CAT-like_dom_sf"/>
</dbReference>
<organism evidence="5 6">
    <name type="scientific">Thyridium curvatum</name>
    <dbReference type="NCBI Taxonomy" id="1093900"/>
    <lineage>
        <taxon>Eukaryota</taxon>
        <taxon>Fungi</taxon>
        <taxon>Dikarya</taxon>
        <taxon>Ascomycota</taxon>
        <taxon>Pezizomycotina</taxon>
        <taxon>Sordariomycetes</taxon>
        <taxon>Sordariomycetidae</taxon>
        <taxon>Thyridiales</taxon>
        <taxon>Thyridiaceae</taxon>
        <taxon>Thyridium</taxon>
    </lineage>
</organism>
<dbReference type="STRING" id="1093900.A0A507AL19"/>
<dbReference type="InterPro" id="IPR051283">
    <property type="entry name" value="Sec_Metabolite_Acyltrans"/>
</dbReference>
<evidence type="ECO:0000313" key="5">
    <source>
        <dbReference type="EMBL" id="TPX06754.1"/>
    </source>
</evidence>
<dbReference type="RefSeq" id="XP_030988465.1">
    <property type="nucleotide sequence ID" value="XM_031136418.1"/>
</dbReference>
<dbReference type="Gene3D" id="3.30.559.10">
    <property type="entry name" value="Chloramphenicol acetyltransferase-like domain"/>
    <property type="match status" value="2"/>
</dbReference>
<dbReference type="Proteomes" id="UP000319257">
    <property type="component" value="Unassembled WGS sequence"/>
</dbReference>
<dbReference type="InParanoid" id="A0A507AL19"/>